<dbReference type="InterPro" id="IPR050360">
    <property type="entry name" value="MFS_Sugar_Transporters"/>
</dbReference>
<dbReference type="Gene3D" id="1.20.1250.20">
    <property type="entry name" value="MFS general substrate transporter like domains"/>
    <property type="match status" value="1"/>
</dbReference>
<feature type="transmembrane region" description="Helical" evidence="8">
    <location>
        <begin position="78"/>
        <end position="98"/>
    </location>
</feature>
<feature type="transmembrane region" description="Helical" evidence="8">
    <location>
        <begin position="378"/>
        <end position="399"/>
    </location>
</feature>
<keyword evidence="6 8" id="KW-0472">Membrane</keyword>
<dbReference type="PROSITE" id="PS00216">
    <property type="entry name" value="SUGAR_TRANSPORT_1"/>
    <property type="match status" value="1"/>
</dbReference>
<dbReference type="AlphaFoldDB" id="W2RYN5"/>
<evidence type="ECO:0000256" key="2">
    <source>
        <dbReference type="ARBA" id="ARBA00010992"/>
    </source>
</evidence>
<evidence type="ECO:0000259" key="9">
    <source>
        <dbReference type="PROSITE" id="PS50850"/>
    </source>
</evidence>
<dbReference type="SUPFAM" id="SSF103473">
    <property type="entry name" value="MFS general substrate transporter"/>
    <property type="match status" value="1"/>
</dbReference>
<dbReference type="PANTHER" id="PTHR48022">
    <property type="entry name" value="PLASTIDIC GLUCOSE TRANSPORTER 4"/>
    <property type="match status" value="1"/>
</dbReference>
<dbReference type="GeneID" id="19970891"/>
<dbReference type="InterPro" id="IPR005828">
    <property type="entry name" value="MFS_sugar_transport-like"/>
</dbReference>
<keyword evidence="4 8" id="KW-0812">Transmembrane</keyword>
<feature type="transmembrane region" description="Helical" evidence="8">
    <location>
        <begin position="133"/>
        <end position="153"/>
    </location>
</feature>
<reference evidence="10 11" key="1">
    <citation type="submission" date="2013-03" db="EMBL/GenBank/DDBJ databases">
        <title>The Genome Sequence of Phialophora europaea CBS 101466.</title>
        <authorList>
            <consortium name="The Broad Institute Genomics Platform"/>
            <person name="Cuomo C."/>
            <person name="de Hoog S."/>
            <person name="Gorbushina A."/>
            <person name="Walker B."/>
            <person name="Young S.K."/>
            <person name="Zeng Q."/>
            <person name="Gargeya S."/>
            <person name="Fitzgerald M."/>
            <person name="Haas B."/>
            <person name="Abouelleil A."/>
            <person name="Allen A.W."/>
            <person name="Alvarado L."/>
            <person name="Arachchi H.M."/>
            <person name="Berlin A.M."/>
            <person name="Chapman S.B."/>
            <person name="Gainer-Dewar J."/>
            <person name="Goldberg J."/>
            <person name="Griggs A."/>
            <person name="Gujja S."/>
            <person name="Hansen M."/>
            <person name="Howarth C."/>
            <person name="Imamovic A."/>
            <person name="Ireland A."/>
            <person name="Larimer J."/>
            <person name="McCowan C."/>
            <person name="Murphy C."/>
            <person name="Pearson M."/>
            <person name="Poon T.W."/>
            <person name="Priest M."/>
            <person name="Roberts A."/>
            <person name="Saif S."/>
            <person name="Shea T."/>
            <person name="Sisk P."/>
            <person name="Sykes S."/>
            <person name="Wortman J."/>
            <person name="Nusbaum C."/>
            <person name="Birren B."/>
        </authorList>
    </citation>
    <scope>NUCLEOTIDE SEQUENCE [LARGE SCALE GENOMIC DNA]</scope>
    <source>
        <strain evidence="10 11">CBS 101466</strain>
    </source>
</reference>
<dbReference type="GO" id="GO:0016020">
    <property type="term" value="C:membrane"/>
    <property type="evidence" value="ECO:0007669"/>
    <property type="project" value="UniProtKB-SubCell"/>
</dbReference>
<dbReference type="HOGENOM" id="CLU_001265_30_12_1"/>
<keyword evidence="3 7" id="KW-0813">Transport</keyword>
<feature type="transmembrane region" description="Helical" evidence="8">
    <location>
        <begin position="204"/>
        <end position="227"/>
    </location>
</feature>
<dbReference type="Pfam" id="PF00083">
    <property type="entry name" value="Sugar_tr"/>
    <property type="match status" value="1"/>
</dbReference>
<evidence type="ECO:0000313" key="11">
    <source>
        <dbReference type="Proteomes" id="UP000030752"/>
    </source>
</evidence>
<evidence type="ECO:0000256" key="5">
    <source>
        <dbReference type="ARBA" id="ARBA00022989"/>
    </source>
</evidence>
<feature type="transmembrane region" description="Helical" evidence="8">
    <location>
        <begin position="36"/>
        <end position="58"/>
    </location>
</feature>
<sequence length="563" mass="61581">MVGVSGAAVVFDEAAKRRQALMGASGARAFFKNARVASIAAFACIGGVLYGCPASMYVRIMTVADTDGYIDNPTQKGWLTAILELGAWFGAILSGFIAEVCSRKYGILIASSVFIVGVVIQACSIVGGHQEILAGRFITGMGVGSLSMIVPLYNSECAPPEVRGALVALQQLAITFGIMISFWINYGTNYIGGTTEETQSDAAWLVPICLQLFPALILLIGMIWMPFSPRWLIHHGREEEAREILCHLRGLDPGHELIELEFLEIKAQSQFEKRSIAEKFPHLQEQTAWNTFKLQFVAIFALFKTKAMFRRVIVATVTMFFQQWTGINAILYYAPAIFAQLGLSSNTTSLLATGVVGIVMFIATIPAVLWIDRVGRKPVLATGAIGMGICHLIIAVILARNIDRFDQQPAAGWAAVVMVWLFVVHFGYSWGPCAWILIAEIWPLSTRPYGVSIGASSNWMNNFIVGQVTPDMLEGITYGTYILFGLLTFIGAAFIWFFVPETKRLSLEEMDIIFGSQGTSQADTERMQEIEAQIGLSALLAREPPAHVAQDIHLAAEKGEDSV</sequence>
<evidence type="ECO:0000256" key="1">
    <source>
        <dbReference type="ARBA" id="ARBA00004141"/>
    </source>
</evidence>
<gene>
    <name evidence="10" type="ORF">HMPREF1541_03552</name>
</gene>
<dbReference type="InterPro" id="IPR003663">
    <property type="entry name" value="Sugar/inositol_transpt"/>
</dbReference>
<evidence type="ECO:0000313" key="10">
    <source>
        <dbReference type="EMBL" id="ETN41616.1"/>
    </source>
</evidence>
<dbReference type="InParanoid" id="W2RYN5"/>
<evidence type="ECO:0000256" key="7">
    <source>
        <dbReference type="RuleBase" id="RU003346"/>
    </source>
</evidence>
<dbReference type="OrthoDB" id="8120565at2759"/>
<comment type="subcellular location">
    <subcellularLocation>
        <location evidence="1">Membrane</location>
        <topology evidence="1">Multi-pass membrane protein</topology>
    </subcellularLocation>
</comment>
<evidence type="ECO:0000256" key="3">
    <source>
        <dbReference type="ARBA" id="ARBA00022448"/>
    </source>
</evidence>
<dbReference type="GO" id="GO:0005351">
    <property type="term" value="F:carbohydrate:proton symporter activity"/>
    <property type="evidence" value="ECO:0007669"/>
    <property type="project" value="TreeGrafter"/>
</dbReference>
<dbReference type="VEuPathDB" id="FungiDB:HMPREF1541_03552"/>
<dbReference type="PROSITE" id="PS00217">
    <property type="entry name" value="SUGAR_TRANSPORT_2"/>
    <property type="match status" value="1"/>
</dbReference>
<dbReference type="NCBIfam" id="TIGR00879">
    <property type="entry name" value="SP"/>
    <property type="match status" value="1"/>
</dbReference>
<keyword evidence="5 8" id="KW-1133">Transmembrane helix</keyword>
<feature type="transmembrane region" description="Helical" evidence="8">
    <location>
        <begin position="312"/>
        <end position="338"/>
    </location>
</feature>
<dbReference type="Proteomes" id="UP000030752">
    <property type="component" value="Unassembled WGS sequence"/>
</dbReference>
<protein>
    <recommendedName>
        <fullName evidence="9">Major facilitator superfamily (MFS) profile domain-containing protein</fullName>
    </recommendedName>
</protein>
<feature type="transmembrane region" description="Helical" evidence="8">
    <location>
        <begin position="478"/>
        <end position="499"/>
    </location>
</feature>
<dbReference type="EMBL" id="KB822719">
    <property type="protein sequence ID" value="ETN41616.1"/>
    <property type="molecule type" value="Genomic_DNA"/>
</dbReference>
<dbReference type="eggNOG" id="KOG0254">
    <property type="taxonomic scope" value="Eukaryota"/>
</dbReference>
<evidence type="ECO:0000256" key="6">
    <source>
        <dbReference type="ARBA" id="ARBA00023136"/>
    </source>
</evidence>
<name>W2RYN5_CYPE1</name>
<comment type="similarity">
    <text evidence="2 7">Belongs to the major facilitator superfamily. Sugar transporter (TC 2.A.1.1) family.</text>
</comment>
<evidence type="ECO:0000256" key="8">
    <source>
        <dbReference type="SAM" id="Phobius"/>
    </source>
</evidence>
<organism evidence="10 11">
    <name type="scientific">Cyphellophora europaea (strain CBS 101466)</name>
    <name type="common">Phialophora europaea</name>
    <dbReference type="NCBI Taxonomy" id="1220924"/>
    <lineage>
        <taxon>Eukaryota</taxon>
        <taxon>Fungi</taxon>
        <taxon>Dikarya</taxon>
        <taxon>Ascomycota</taxon>
        <taxon>Pezizomycotina</taxon>
        <taxon>Eurotiomycetes</taxon>
        <taxon>Chaetothyriomycetidae</taxon>
        <taxon>Chaetothyriales</taxon>
        <taxon>Cyphellophoraceae</taxon>
        <taxon>Cyphellophora</taxon>
    </lineage>
</organism>
<keyword evidence="11" id="KW-1185">Reference proteome</keyword>
<dbReference type="PANTHER" id="PTHR48022:SF20">
    <property type="entry name" value="MAJOR FACILITATOR SUPERFAMILY (MFS) PROFILE DOMAIN-CONTAINING PROTEIN-RELATED"/>
    <property type="match status" value="1"/>
</dbReference>
<evidence type="ECO:0000256" key="4">
    <source>
        <dbReference type="ARBA" id="ARBA00022692"/>
    </source>
</evidence>
<feature type="transmembrane region" description="Helical" evidence="8">
    <location>
        <begin position="105"/>
        <end position="127"/>
    </location>
</feature>
<dbReference type="PROSITE" id="PS50850">
    <property type="entry name" value="MFS"/>
    <property type="match status" value="1"/>
</dbReference>
<dbReference type="InterPro" id="IPR036259">
    <property type="entry name" value="MFS_trans_sf"/>
</dbReference>
<accession>W2RYN5</accession>
<dbReference type="InterPro" id="IPR005829">
    <property type="entry name" value="Sugar_transporter_CS"/>
</dbReference>
<dbReference type="PRINTS" id="PR00171">
    <property type="entry name" value="SUGRTRNSPORT"/>
</dbReference>
<dbReference type="RefSeq" id="XP_008716125.1">
    <property type="nucleotide sequence ID" value="XM_008717903.1"/>
</dbReference>
<dbReference type="FunFam" id="1.20.1250.20:FF:000026">
    <property type="entry name" value="MFS quinate transporter QutD"/>
    <property type="match status" value="1"/>
</dbReference>
<feature type="transmembrane region" description="Helical" evidence="8">
    <location>
        <begin position="350"/>
        <end position="371"/>
    </location>
</feature>
<feature type="domain" description="Major facilitator superfamily (MFS) profile" evidence="9">
    <location>
        <begin position="39"/>
        <end position="503"/>
    </location>
</feature>
<feature type="transmembrane region" description="Helical" evidence="8">
    <location>
        <begin position="165"/>
        <end position="184"/>
    </location>
</feature>
<proteinExistence type="inferred from homology"/>
<dbReference type="InterPro" id="IPR020846">
    <property type="entry name" value="MFS_dom"/>
</dbReference>
<feature type="transmembrane region" description="Helical" evidence="8">
    <location>
        <begin position="411"/>
        <end position="437"/>
    </location>
</feature>